<feature type="transmembrane region" description="Helical" evidence="8">
    <location>
        <begin position="342"/>
        <end position="361"/>
    </location>
</feature>
<dbReference type="SUPFAM" id="SSF90123">
    <property type="entry name" value="ABC transporter transmembrane region"/>
    <property type="match status" value="1"/>
</dbReference>
<evidence type="ECO:0000256" key="1">
    <source>
        <dbReference type="ARBA" id="ARBA00004141"/>
    </source>
</evidence>
<dbReference type="PROSITE" id="PS50929">
    <property type="entry name" value="ABC_TM1F"/>
    <property type="match status" value="1"/>
</dbReference>
<keyword evidence="3" id="KW-0547">Nucleotide-binding</keyword>
<accession>A0A8J5XI63</accession>
<feature type="transmembrane region" description="Helical" evidence="8">
    <location>
        <begin position="15"/>
        <end position="35"/>
    </location>
</feature>
<dbReference type="AlphaFoldDB" id="A0A8J5XI63"/>
<dbReference type="Pfam" id="PF00664">
    <property type="entry name" value="ABC_membrane"/>
    <property type="match status" value="2"/>
</dbReference>
<evidence type="ECO:0000259" key="9">
    <source>
        <dbReference type="PROSITE" id="PS50893"/>
    </source>
</evidence>
<dbReference type="EMBL" id="JAGTXO010000005">
    <property type="protein sequence ID" value="KAG8467943.1"/>
    <property type="molecule type" value="Genomic_DNA"/>
</dbReference>
<dbReference type="InterPro" id="IPR036640">
    <property type="entry name" value="ABC1_TM_sf"/>
</dbReference>
<keyword evidence="2 8" id="KW-0812">Transmembrane</keyword>
<evidence type="ECO:0000256" key="5">
    <source>
        <dbReference type="ARBA" id="ARBA00022989"/>
    </source>
</evidence>
<feature type="transmembrane region" description="Helical" evidence="8">
    <location>
        <begin position="318"/>
        <end position="336"/>
    </location>
</feature>
<feature type="transmembrane region" description="Helical" evidence="8">
    <location>
        <begin position="443"/>
        <end position="466"/>
    </location>
</feature>
<dbReference type="Pfam" id="PF00005">
    <property type="entry name" value="ABC_tran"/>
    <property type="match status" value="1"/>
</dbReference>
<evidence type="ECO:0000256" key="7">
    <source>
        <dbReference type="SAM" id="MobiDB-lite"/>
    </source>
</evidence>
<feature type="region of interest" description="Disordered" evidence="7">
    <location>
        <begin position="160"/>
        <end position="181"/>
    </location>
</feature>
<dbReference type="Gene3D" id="1.20.1560.10">
    <property type="entry name" value="ABC transporter type 1, transmembrane domain"/>
    <property type="match status" value="1"/>
</dbReference>
<dbReference type="Proteomes" id="UP000751190">
    <property type="component" value="Unassembled WGS sequence"/>
</dbReference>
<dbReference type="OrthoDB" id="6500128at2759"/>
<dbReference type="Gene3D" id="3.40.50.300">
    <property type="entry name" value="P-loop containing nucleotide triphosphate hydrolases"/>
    <property type="match status" value="1"/>
</dbReference>
<protein>
    <submittedName>
        <fullName evidence="11">Uncharacterized protein</fullName>
    </submittedName>
</protein>
<dbReference type="GO" id="GO:0005524">
    <property type="term" value="F:ATP binding"/>
    <property type="evidence" value="ECO:0007669"/>
    <property type="project" value="UniProtKB-KW"/>
</dbReference>
<gene>
    <name evidence="11" type="ORF">KFE25_006995</name>
</gene>
<organism evidence="11 12">
    <name type="scientific">Diacronema lutheri</name>
    <name type="common">Unicellular marine alga</name>
    <name type="synonym">Monochrysis lutheri</name>
    <dbReference type="NCBI Taxonomy" id="2081491"/>
    <lineage>
        <taxon>Eukaryota</taxon>
        <taxon>Haptista</taxon>
        <taxon>Haptophyta</taxon>
        <taxon>Pavlovophyceae</taxon>
        <taxon>Pavlovales</taxon>
        <taxon>Pavlovaceae</taxon>
        <taxon>Diacronema</taxon>
    </lineage>
</organism>
<evidence type="ECO:0000313" key="12">
    <source>
        <dbReference type="Proteomes" id="UP000751190"/>
    </source>
</evidence>
<dbReference type="InterPro" id="IPR011527">
    <property type="entry name" value="ABC1_TM_dom"/>
</dbReference>
<evidence type="ECO:0000313" key="11">
    <source>
        <dbReference type="EMBL" id="KAG8467943.1"/>
    </source>
</evidence>
<feature type="transmembrane region" description="Helical" evidence="8">
    <location>
        <begin position="55"/>
        <end position="75"/>
    </location>
</feature>
<reference evidence="11" key="1">
    <citation type="submission" date="2021-05" db="EMBL/GenBank/DDBJ databases">
        <title>The genome of the haptophyte Pavlova lutheri (Diacronema luteri, Pavlovales) - a model for lipid biosynthesis in eukaryotic algae.</title>
        <authorList>
            <person name="Hulatt C.J."/>
            <person name="Posewitz M.C."/>
        </authorList>
    </citation>
    <scope>NUCLEOTIDE SEQUENCE</scope>
    <source>
        <strain evidence="11">NIVA-4/92</strain>
    </source>
</reference>
<dbReference type="SUPFAM" id="SSF52540">
    <property type="entry name" value="P-loop containing nucleoside triphosphate hydrolases"/>
    <property type="match status" value="1"/>
</dbReference>
<dbReference type="GO" id="GO:0090374">
    <property type="term" value="P:oligopeptide export from mitochondrion"/>
    <property type="evidence" value="ECO:0007669"/>
    <property type="project" value="TreeGrafter"/>
</dbReference>
<feature type="domain" description="ABC transmembrane type-1" evidence="10">
    <location>
        <begin position="204"/>
        <end position="507"/>
    </location>
</feature>
<evidence type="ECO:0000259" key="10">
    <source>
        <dbReference type="PROSITE" id="PS50929"/>
    </source>
</evidence>
<dbReference type="InterPro" id="IPR027417">
    <property type="entry name" value="P-loop_NTPase"/>
</dbReference>
<dbReference type="InterPro" id="IPR003439">
    <property type="entry name" value="ABC_transporter-like_ATP-bd"/>
</dbReference>
<keyword evidence="12" id="KW-1185">Reference proteome</keyword>
<dbReference type="InterPro" id="IPR003593">
    <property type="entry name" value="AAA+_ATPase"/>
</dbReference>
<dbReference type="PANTHER" id="PTHR43394:SF1">
    <property type="entry name" value="ATP-BINDING CASSETTE SUB-FAMILY B MEMBER 10, MITOCHONDRIAL"/>
    <property type="match status" value="1"/>
</dbReference>
<dbReference type="GO" id="GO:0005743">
    <property type="term" value="C:mitochondrial inner membrane"/>
    <property type="evidence" value="ECO:0007669"/>
    <property type="project" value="TreeGrafter"/>
</dbReference>
<dbReference type="PANTHER" id="PTHR43394">
    <property type="entry name" value="ATP-DEPENDENT PERMEASE MDL1, MITOCHONDRIAL"/>
    <property type="match status" value="1"/>
</dbReference>
<comment type="caution">
    <text evidence="11">The sequence shown here is derived from an EMBL/GenBank/DDBJ whole genome shotgun (WGS) entry which is preliminary data.</text>
</comment>
<feature type="transmembrane region" description="Helical" evidence="8">
    <location>
        <begin position="87"/>
        <end position="107"/>
    </location>
</feature>
<sequence>MADETTARQNRGERWAARLLAIVDVLAGAALVGYFVAHPRAGPHRGDAPRRARALVALCLPAAAVSARGAGSLGLRCARSAWRRSASIAWLTLITLAAFALAGVELAREAHVAPPGARGAVAALRALACYAAVAAAAQLVLLLRDRSEPCTRATSAPLLEPAADGNAGERPAAAAPAAAPARGGGGGKLWRILALARPEAPTLAFGTLALLLDSTASLLVPKFFGGLVDSVAVRDGRALRAQTGQLVGLLAIGAGMTFGQQLAYGIAGEKIVARLRAHLFRRILAQDASFFDVAKSGELISRLSSDCTKLQDAATNDISALVASAASCTVAVALMFATQWRLTLVTLAVIPPMVGAAVVYGRAISRLSRAYQDKLSAASGISAEALGALKTVRAFAGEPLQLAAYVHAVGDPDGEGLLRVPLCALRSGVRGLSAYALGVVRSLWLGAFVSAITLAFFLAIVAILWYGCLLVLRGVSTLGELVAFVLYAVQIGGSMGAIASHMSAFAEAIGASSRVFELIDRVPALPSLLDAPGAPTVGGSASADGALAQPGANGDGDAGAPAVPRVCFERVSFAYAAAPDQPVLRDVSLAVPRGSTVALVGPSGAGKSTVSSLLLRMYAPTSGRVLLDGRDLATVDLLELRSRVGVVAQEPVLFAASIFENIAYGARSREAASAGARAAGSVRGGSGAASAAAASDAAALRVRVEDAARRAHCTEFIASFADGYETLVGERGVRLSGGQKQRVAIARALLMSPPVLVLDEATSALDAESEALVVAALDTLTSGRTTLVIAHRLSTVVNADQIVCMVEGRVAGAGTHVELFKSCAAYASLITRQLAAQHADRDALASNAGPGRLVTDAATASEPPCDAARA</sequence>
<dbReference type="PROSITE" id="PS00211">
    <property type="entry name" value="ABC_TRANSPORTER_1"/>
    <property type="match status" value="1"/>
</dbReference>
<dbReference type="InterPro" id="IPR039421">
    <property type="entry name" value="Type_1_exporter"/>
</dbReference>
<dbReference type="GO" id="GO:0016887">
    <property type="term" value="F:ATP hydrolysis activity"/>
    <property type="evidence" value="ECO:0007669"/>
    <property type="project" value="InterPro"/>
</dbReference>
<dbReference type="OMA" id="MTHAIDS"/>
<evidence type="ECO:0000256" key="4">
    <source>
        <dbReference type="ARBA" id="ARBA00022840"/>
    </source>
</evidence>
<feature type="transmembrane region" description="Helical" evidence="8">
    <location>
        <begin position="119"/>
        <end position="143"/>
    </location>
</feature>
<evidence type="ECO:0000256" key="3">
    <source>
        <dbReference type="ARBA" id="ARBA00022741"/>
    </source>
</evidence>
<name>A0A8J5XI63_DIALT</name>
<dbReference type="GO" id="GO:0015421">
    <property type="term" value="F:ABC-type oligopeptide transporter activity"/>
    <property type="evidence" value="ECO:0007669"/>
    <property type="project" value="TreeGrafter"/>
</dbReference>
<evidence type="ECO:0000256" key="8">
    <source>
        <dbReference type="SAM" id="Phobius"/>
    </source>
</evidence>
<feature type="compositionally biased region" description="Low complexity" evidence="7">
    <location>
        <begin position="162"/>
        <end position="181"/>
    </location>
</feature>
<feature type="domain" description="ABC transporter" evidence="9">
    <location>
        <begin position="566"/>
        <end position="832"/>
    </location>
</feature>
<keyword evidence="5 8" id="KW-1133">Transmembrane helix</keyword>
<proteinExistence type="predicted"/>
<evidence type="ECO:0000256" key="2">
    <source>
        <dbReference type="ARBA" id="ARBA00022692"/>
    </source>
</evidence>
<keyword evidence="4" id="KW-0067">ATP-binding</keyword>
<dbReference type="SMART" id="SM00382">
    <property type="entry name" value="AAA"/>
    <property type="match status" value="1"/>
</dbReference>
<comment type="subcellular location">
    <subcellularLocation>
        <location evidence="1">Membrane</location>
        <topology evidence="1">Multi-pass membrane protein</topology>
    </subcellularLocation>
</comment>
<dbReference type="PROSITE" id="PS50893">
    <property type="entry name" value="ABC_TRANSPORTER_2"/>
    <property type="match status" value="1"/>
</dbReference>
<evidence type="ECO:0000256" key="6">
    <source>
        <dbReference type="ARBA" id="ARBA00023136"/>
    </source>
</evidence>
<dbReference type="InterPro" id="IPR017871">
    <property type="entry name" value="ABC_transporter-like_CS"/>
</dbReference>
<keyword evidence="6 8" id="KW-0472">Membrane</keyword>